<dbReference type="Proteomes" id="UP001499987">
    <property type="component" value="Unassembled WGS sequence"/>
</dbReference>
<evidence type="ECO:0000313" key="4">
    <source>
        <dbReference type="Proteomes" id="UP001499987"/>
    </source>
</evidence>
<reference evidence="4" key="1">
    <citation type="journal article" date="2019" name="Int. J. Syst. Evol. Microbiol.">
        <title>The Global Catalogue of Microorganisms (GCM) 10K type strain sequencing project: providing services to taxonomists for standard genome sequencing and annotation.</title>
        <authorList>
            <consortium name="The Broad Institute Genomics Platform"/>
            <consortium name="The Broad Institute Genome Sequencing Center for Infectious Disease"/>
            <person name="Wu L."/>
            <person name="Ma J."/>
        </authorList>
    </citation>
    <scope>NUCLEOTIDE SEQUENCE [LARGE SCALE GENOMIC DNA]</scope>
    <source>
        <strain evidence="4">JCM 13002</strain>
    </source>
</reference>
<dbReference type="NCBIfam" id="TIGR04276">
    <property type="entry name" value="FxsC_Cterm"/>
    <property type="match status" value="1"/>
</dbReference>
<dbReference type="InterPro" id="IPR035897">
    <property type="entry name" value="Toll_tir_struct_dom_sf"/>
</dbReference>
<dbReference type="InterPro" id="IPR026367">
    <property type="entry name" value="FxsC_C"/>
</dbReference>
<evidence type="ECO:0000256" key="1">
    <source>
        <dbReference type="SAM" id="MobiDB-lite"/>
    </source>
</evidence>
<dbReference type="InterPro" id="IPR047603">
    <property type="entry name" value="FxsC_N"/>
</dbReference>
<dbReference type="Gene3D" id="3.40.50.10140">
    <property type="entry name" value="Toll/interleukin-1 receptor homology (TIR) domain"/>
    <property type="match status" value="1"/>
</dbReference>
<dbReference type="RefSeq" id="WP_344622509.1">
    <property type="nucleotide sequence ID" value="NZ_BAAALD010000008.1"/>
</dbReference>
<sequence length="448" mass="50099">MNSPGGWGKDASRPYFFLSYAHTPRATGKAGDPNHWVAKLYDDLCEAITELTDVPEGVPVGFMDQSMHQGQFWAERLSRELGACRVFVPLYSPRYFKSHACGQEWHIFSQRPVYQRWQDGEVTSGIVPVLWVAMDHYTLPRCASELQFNHGSFGPDYAAEGLYALMKLTAYRAQYELAVHRLAQRIVEVAERTIIPVTRPAAFEDQPSAFAGTEPPANTLRISVYSYRRGEQPPGRSPEFYGARRTDWQPYRPESRRPLADDAVDVARSMGFQASVHEFETEATALLGGAEPTSPGIVLIDRWALYDGRRRETVRRLDQRNPAWITTLEPWNTEDEESTAQDEELTRLSDDVLRAARARRPTLRGGGSGAPGSLEAFRGEMEWAVIRANQGFERRDGPTTPHLPAPRRPSLRGDFDTGQRPRTVPLDLPGDDEDGGGTGRAAPEGGQP</sequence>
<organism evidence="3 4">
    <name type="scientific">Kitasatospora arboriphila</name>
    <dbReference type="NCBI Taxonomy" id="258052"/>
    <lineage>
        <taxon>Bacteria</taxon>
        <taxon>Bacillati</taxon>
        <taxon>Actinomycetota</taxon>
        <taxon>Actinomycetes</taxon>
        <taxon>Kitasatosporales</taxon>
        <taxon>Streptomycetaceae</taxon>
        <taxon>Kitasatospora</taxon>
    </lineage>
</organism>
<proteinExistence type="predicted"/>
<comment type="caution">
    <text evidence="3">The sequence shown here is derived from an EMBL/GenBank/DDBJ whole genome shotgun (WGS) entry which is preliminary data.</text>
</comment>
<dbReference type="InterPro" id="IPR000157">
    <property type="entry name" value="TIR_dom"/>
</dbReference>
<feature type="domain" description="TIR" evidence="2">
    <location>
        <begin position="16"/>
        <end position="110"/>
    </location>
</feature>
<protein>
    <recommendedName>
        <fullName evidence="2">TIR domain-containing protein</fullName>
    </recommendedName>
</protein>
<feature type="region of interest" description="Disordered" evidence="1">
    <location>
        <begin position="391"/>
        <end position="448"/>
    </location>
</feature>
<keyword evidence="4" id="KW-1185">Reference proteome</keyword>
<name>A0ABP4DVB9_9ACTN</name>
<dbReference type="NCBIfam" id="NF040588">
    <property type="entry name" value="FxsC_Nterm"/>
    <property type="match status" value="1"/>
</dbReference>
<dbReference type="EMBL" id="BAAALD010000008">
    <property type="protein sequence ID" value="GAA1073917.1"/>
    <property type="molecule type" value="Genomic_DNA"/>
</dbReference>
<evidence type="ECO:0000259" key="2">
    <source>
        <dbReference type="Pfam" id="PF13676"/>
    </source>
</evidence>
<gene>
    <name evidence="3" type="ORF">GCM10009663_12830</name>
</gene>
<accession>A0ABP4DVB9</accession>
<dbReference type="SUPFAM" id="SSF52200">
    <property type="entry name" value="Toll/Interleukin receptor TIR domain"/>
    <property type="match status" value="1"/>
</dbReference>
<evidence type="ECO:0000313" key="3">
    <source>
        <dbReference type="EMBL" id="GAA1073917.1"/>
    </source>
</evidence>
<dbReference type="Pfam" id="PF13676">
    <property type="entry name" value="TIR_2"/>
    <property type="match status" value="1"/>
</dbReference>